<evidence type="ECO:0000256" key="1">
    <source>
        <dbReference type="ARBA" id="ARBA00004141"/>
    </source>
</evidence>
<accession>A0ABR0M7T9</accession>
<evidence type="ECO:0000313" key="9">
    <source>
        <dbReference type="Proteomes" id="UP001357485"/>
    </source>
</evidence>
<feature type="compositionally biased region" description="Basic and acidic residues" evidence="6">
    <location>
        <begin position="173"/>
        <end position="198"/>
    </location>
</feature>
<evidence type="ECO:0000256" key="4">
    <source>
        <dbReference type="ARBA" id="ARBA00022989"/>
    </source>
</evidence>
<evidence type="ECO:0000313" key="8">
    <source>
        <dbReference type="EMBL" id="KAK5285215.1"/>
    </source>
</evidence>
<feature type="transmembrane region" description="Helical" evidence="7">
    <location>
        <begin position="12"/>
        <end position="37"/>
    </location>
</feature>
<comment type="subcellular location">
    <subcellularLocation>
        <location evidence="1">Membrane</location>
        <topology evidence="1">Multi-pass membrane protein</topology>
    </subcellularLocation>
</comment>
<name>A0ABR0M7T9_9PEZI</name>
<feature type="transmembrane region" description="Helical" evidence="7">
    <location>
        <begin position="72"/>
        <end position="91"/>
    </location>
</feature>
<feature type="transmembrane region" description="Helical" evidence="7">
    <location>
        <begin position="43"/>
        <end position="65"/>
    </location>
</feature>
<keyword evidence="3 7" id="KW-0812">Transmembrane</keyword>
<gene>
    <name evidence="8" type="ORF">LTR16_004702</name>
</gene>
<feature type="transmembrane region" description="Helical" evidence="7">
    <location>
        <begin position="261"/>
        <end position="283"/>
    </location>
</feature>
<dbReference type="InterPro" id="IPR001734">
    <property type="entry name" value="Na/solute_symporter"/>
</dbReference>
<dbReference type="Proteomes" id="UP001357485">
    <property type="component" value="Unassembled WGS sequence"/>
</dbReference>
<keyword evidence="4 7" id="KW-1133">Transmembrane helix</keyword>
<evidence type="ECO:0008006" key="10">
    <source>
        <dbReference type="Google" id="ProtNLM"/>
    </source>
</evidence>
<feature type="non-terminal residue" evidence="8">
    <location>
        <position position="1"/>
    </location>
</feature>
<evidence type="ECO:0000256" key="5">
    <source>
        <dbReference type="ARBA" id="ARBA00023136"/>
    </source>
</evidence>
<evidence type="ECO:0000256" key="6">
    <source>
        <dbReference type="SAM" id="MobiDB-lite"/>
    </source>
</evidence>
<organism evidence="8 9">
    <name type="scientific">Cryomyces antarcticus</name>
    <dbReference type="NCBI Taxonomy" id="329879"/>
    <lineage>
        <taxon>Eukaryota</taxon>
        <taxon>Fungi</taxon>
        <taxon>Dikarya</taxon>
        <taxon>Ascomycota</taxon>
        <taxon>Pezizomycotina</taxon>
        <taxon>Dothideomycetes</taxon>
        <taxon>Dothideomycetes incertae sedis</taxon>
        <taxon>Cryomyces</taxon>
    </lineage>
</organism>
<comment type="similarity">
    <text evidence="2">Belongs to the sodium:solute symporter (SSF) (TC 2.A.21) family.</text>
</comment>
<keyword evidence="5 7" id="KW-0472">Membrane</keyword>
<dbReference type="PANTHER" id="PTHR46154:SF2">
    <property type="entry name" value="SOLUTE SYMPORTER FAMILY TRANSPORTER (AFU_ORTHOLOGUE AFUA_6G03200)"/>
    <property type="match status" value="1"/>
</dbReference>
<dbReference type="PROSITE" id="PS50283">
    <property type="entry name" value="NA_SOLUT_SYMP_3"/>
    <property type="match status" value="1"/>
</dbReference>
<dbReference type="Gene3D" id="1.20.1730.10">
    <property type="entry name" value="Sodium/glucose cotransporter"/>
    <property type="match status" value="1"/>
</dbReference>
<dbReference type="EMBL" id="JAVRRA010000659">
    <property type="protein sequence ID" value="KAK5285215.1"/>
    <property type="molecule type" value="Genomic_DNA"/>
</dbReference>
<evidence type="ECO:0000256" key="3">
    <source>
        <dbReference type="ARBA" id="ARBA00022692"/>
    </source>
</evidence>
<reference evidence="8 9" key="1">
    <citation type="submission" date="2023-08" db="EMBL/GenBank/DDBJ databases">
        <title>Black Yeasts Isolated from many extreme environments.</title>
        <authorList>
            <person name="Coleine C."/>
            <person name="Stajich J.E."/>
            <person name="Selbmann L."/>
        </authorList>
    </citation>
    <scope>NUCLEOTIDE SEQUENCE [LARGE SCALE GENOMIC DNA]</scope>
    <source>
        <strain evidence="8 9">CCFEE 536</strain>
    </source>
</reference>
<feature type="region of interest" description="Disordered" evidence="6">
    <location>
        <begin position="149"/>
        <end position="214"/>
    </location>
</feature>
<comment type="caution">
    <text evidence="8">The sequence shown here is derived from an EMBL/GenBank/DDBJ whole genome shotgun (WGS) entry which is preliminary data.</text>
</comment>
<feature type="transmembrane region" description="Helical" evidence="7">
    <location>
        <begin position="227"/>
        <end position="249"/>
    </location>
</feature>
<sequence length="313" mass="33852">TYIKPTASPSNLIFVSHVMICVFGSTMAVFACVWNAIGIDLGWLFLVMGLLIGGAVFPAAFAITWRGQTKAGAISGAVVGLTAGVVAWLVTAKHYYGNVSVATTGMEYPTLAGNLAAIMTGLIMSVSVSLIKPANFDWEITRAINAKPLTVSGTDPTPDSERSSTHELPAAGNDEKKKKGEEAVVAKSADEAHSKRDLPTTSDEEKETSLNTSLEEEPAKLRSAFKLACLASFVLTFLMDFLIPMPMFFSHYLFSKPFFTAWVVISFIWVFCSAAVSTILPIVETAGFFGELMRDVWADLRGRGARRRRGSVF</sequence>
<dbReference type="InterPro" id="IPR038377">
    <property type="entry name" value="Na/Glc_symporter_sf"/>
</dbReference>
<proteinExistence type="inferred from homology"/>
<dbReference type="InterPro" id="IPR031155">
    <property type="entry name" value="DUR"/>
</dbReference>
<evidence type="ECO:0000256" key="7">
    <source>
        <dbReference type="SAM" id="Phobius"/>
    </source>
</evidence>
<protein>
    <recommendedName>
        <fullName evidence="10">Urea active transporter</fullName>
    </recommendedName>
</protein>
<evidence type="ECO:0000256" key="2">
    <source>
        <dbReference type="ARBA" id="ARBA00006434"/>
    </source>
</evidence>
<feature type="transmembrane region" description="Helical" evidence="7">
    <location>
        <begin position="111"/>
        <end position="131"/>
    </location>
</feature>
<dbReference type="PANTHER" id="PTHR46154">
    <property type="match status" value="1"/>
</dbReference>
<keyword evidence="9" id="KW-1185">Reference proteome</keyword>